<evidence type="ECO:0000313" key="1">
    <source>
        <dbReference type="EMBL" id="OCL10808.1"/>
    </source>
</evidence>
<gene>
    <name evidence="1" type="ORF">AOQ84DRAFT_276840</name>
</gene>
<evidence type="ECO:0000313" key="2">
    <source>
        <dbReference type="Proteomes" id="UP000250140"/>
    </source>
</evidence>
<dbReference type="EMBL" id="KV749161">
    <property type="protein sequence ID" value="OCL10808.1"/>
    <property type="molecule type" value="Genomic_DNA"/>
</dbReference>
<accession>A0A8E2F5S3</accession>
<keyword evidence="2" id="KW-1185">Reference proteome</keyword>
<organism evidence="1 2">
    <name type="scientific">Glonium stellatum</name>
    <dbReference type="NCBI Taxonomy" id="574774"/>
    <lineage>
        <taxon>Eukaryota</taxon>
        <taxon>Fungi</taxon>
        <taxon>Dikarya</taxon>
        <taxon>Ascomycota</taxon>
        <taxon>Pezizomycotina</taxon>
        <taxon>Dothideomycetes</taxon>
        <taxon>Pleosporomycetidae</taxon>
        <taxon>Gloniales</taxon>
        <taxon>Gloniaceae</taxon>
        <taxon>Glonium</taxon>
    </lineage>
</organism>
<protein>
    <submittedName>
        <fullName evidence="1">Uncharacterized protein</fullName>
    </submittedName>
</protein>
<name>A0A8E2F5S3_9PEZI</name>
<proteinExistence type="predicted"/>
<reference evidence="1 2" key="1">
    <citation type="journal article" date="2016" name="Nat. Commun.">
        <title>Ectomycorrhizal ecology is imprinted in the genome of the dominant symbiotic fungus Cenococcum geophilum.</title>
        <authorList>
            <consortium name="DOE Joint Genome Institute"/>
            <person name="Peter M."/>
            <person name="Kohler A."/>
            <person name="Ohm R.A."/>
            <person name="Kuo A."/>
            <person name="Krutzmann J."/>
            <person name="Morin E."/>
            <person name="Arend M."/>
            <person name="Barry K.W."/>
            <person name="Binder M."/>
            <person name="Choi C."/>
            <person name="Clum A."/>
            <person name="Copeland A."/>
            <person name="Grisel N."/>
            <person name="Haridas S."/>
            <person name="Kipfer T."/>
            <person name="LaButti K."/>
            <person name="Lindquist E."/>
            <person name="Lipzen A."/>
            <person name="Maire R."/>
            <person name="Meier B."/>
            <person name="Mihaltcheva S."/>
            <person name="Molinier V."/>
            <person name="Murat C."/>
            <person name="Poggeler S."/>
            <person name="Quandt C.A."/>
            <person name="Sperisen C."/>
            <person name="Tritt A."/>
            <person name="Tisserant E."/>
            <person name="Crous P.W."/>
            <person name="Henrissat B."/>
            <person name="Nehls U."/>
            <person name="Egli S."/>
            <person name="Spatafora J.W."/>
            <person name="Grigoriev I.V."/>
            <person name="Martin F.M."/>
        </authorList>
    </citation>
    <scope>NUCLEOTIDE SEQUENCE [LARGE SCALE GENOMIC DNA]</scope>
    <source>
        <strain evidence="1 2">CBS 207.34</strain>
    </source>
</reference>
<sequence length="108" mass="11271">SILSAAQISHLSGELEYPSLNAKGTVSICAAGGNGAFISAAAYDAISEANRPPVSLTQGPKIFTLLSEVQTLGSTVVPLAFAEKHTGRKFRVELRALVVPGLLTDMFI</sequence>
<feature type="non-terminal residue" evidence="1">
    <location>
        <position position="108"/>
    </location>
</feature>
<feature type="non-terminal residue" evidence="1">
    <location>
        <position position="1"/>
    </location>
</feature>
<dbReference type="AlphaFoldDB" id="A0A8E2F5S3"/>
<dbReference type="Proteomes" id="UP000250140">
    <property type="component" value="Unassembled WGS sequence"/>
</dbReference>